<accession>T1FA24</accession>
<name>T1FA24_HELRO</name>
<dbReference type="InterPro" id="IPR006202">
    <property type="entry name" value="Neur_chan_lig-bd"/>
</dbReference>
<dbReference type="RefSeq" id="XP_009021635.1">
    <property type="nucleotide sequence ID" value="XM_009023387.1"/>
</dbReference>
<organism evidence="13 14">
    <name type="scientific">Helobdella robusta</name>
    <name type="common">Californian leech</name>
    <dbReference type="NCBI Taxonomy" id="6412"/>
    <lineage>
        <taxon>Eukaryota</taxon>
        <taxon>Metazoa</taxon>
        <taxon>Spiralia</taxon>
        <taxon>Lophotrochozoa</taxon>
        <taxon>Annelida</taxon>
        <taxon>Clitellata</taxon>
        <taxon>Hirudinea</taxon>
        <taxon>Rhynchobdellida</taxon>
        <taxon>Glossiphoniidae</taxon>
        <taxon>Helobdella</taxon>
    </lineage>
</organism>
<sequence length="120" mass="13526">MYVIHEDNFEIKMNSADGRYEVSYKPNVVIFSSGEILWIPPAIYKSSCTINVQYFPFDEQRCLMKFGSWTFNGDQAFWIGTKVNEKGIQGTSLNSGIGKSSAVQECNIGTGDTWSTIHRP</sequence>
<keyword evidence="1" id="KW-0813">Transport</keyword>
<evidence type="ECO:0000259" key="11">
    <source>
        <dbReference type="Pfam" id="PF02931"/>
    </source>
</evidence>
<dbReference type="Proteomes" id="UP000015101">
    <property type="component" value="Unassembled WGS sequence"/>
</dbReference>
<dbReference type="EMBL" id="AMQM01005525">
    <property type="status" value="NOT_ANNOTATED_CDS"/>
    <property type="molecule type" value="Genomic_DNA"/>
</dbReference>
<dbReference type="eggNOG" id="KOG3645">
    <property type="taxonomic scope" value="Eukaryota"/>
</dbReference>
<dbReference type="PANTHER" id="PTHR18945">
    <property type="entry name" value="NEUROTRANSMITTER GATED ION CHANNEL"/>
    <property type="match status" value="1"/>
</dbReference>
<evidence type="ECO:0000256" key="9">
    <source>
        <dbReference type="ARBA" id="ARBA00023303"/>
    </source>
</evidence>
<dbReference type="KEGG" id="hro:HELRODRAFT_176037"/>
<evidence type="ECO:0000313" key="13">
    <source>
        <dbReference type="EnsemblMetazoa" id="HelroP176037"/>
    </source>
</evidence>
<dbReference type="Gene3D" id="2.70.170.10">
    <property type="entry name" value="Neurotransmitter-gated ion-channel ligand-binding domain"/>
    <property type="match status" value="1"/>
</dbReference>
<dbReference type="InterPro" id="IPR036734">
    <property type="entry name" value="Neur_chan_lig-bd_sf"/>
</dbReference>
<dbReference type="SUPFAM" id="SSF63712">
    <property type="entry name" value="Nicotinic receptor ligand binding domain-like"/>
    <property type="match status" value="1"/>
</dbReference>
<dbReference type="HOGENOM" id="CLU_2052143_0_0_1"/>
<evidence type="ECO:0000256" key="8">
    <source>
        <dbReference type="ARBA" id="ARBA00023286"/>
    </source>
</evidence>
<protein>
    <recommendedName>
        <fullName evidence="11">Neurotransmitter-gated ion-channel ligand-binding domain-containing protein</fullName>
    </recommendedName>
</protein>
<dbReference type="STRING" id="6412.T1FA24"/>
<keyword evidence="2" id="KW-1003">Cell membrane</keyword>
<keyword evidence="3" id="KW-0812">Transmembrane</keyword>
<keyword evidence="9" id="KW-0407">Ion channel</keyword>
<evidence type="ECO:0000256" key="10">
    <source>
        <dbReference type="ARBA" id="ARBA00034099"/>
    </source>
</evidence>
<dbReference type="GO" id="GO:0045211">
    <property type="term" value="C:postsynaptic membrane"/>
    <property type="evidence" value="ECO:0007669"/>
    <property type="project" value="InterPro"/>
</dbReference>
<keyword evidence="8" id="KW-1071">Ligand-gated ion channel</keyword>
<evidence type="ECO:0000256" key="5">
    <source>
        <dbReference type="ARBA" id="ARBA00023065"/>
    </source>
</evidence>
<dbReference type="EMBL" id="KB096983">
    <property type="protein sequence ID" value="ESO00201.1"/>
    <property type="molecule type" value="Genomic_DNA"/>
</dbReference>
<evidence type="ECO:0000313" key="14">
    <source>
        <dbReference type="Proteomes" id="UP000015101"/>
    </source>
</evidence>
<keyword evidence="7" id="KW-0675">Receptor</keyword>
<keyword evidence="4" id="KW-0770">Synapse</keyword>
<dbReference type="PROSITE" id="PS00236">
    <property type="entry name" value="NEUROTR_ION_CHANNEL"/>
    <property type="match status" value="1"/>
</dbReference>
<gene>
    <name evidence="13" type="primary">20205673</name>
    <name evidence="12" type="ORF">HELRODRAFT_176037</name>
</gene>
<keyword evidence="5" id="KW-0406">Ion transport</keyword>
<dbReference type="EnsemblMetazoa" id="HelroT176037">
    <property type="protein sequence ID" value="HelroP176037"/>
    <property type="gene ID" value="HelroG176037"/>
</dbReference>
<evidence type="ECO:0000256" key="6">
    <source>
        <dbReference type="ARBA" id="ARBA00023136"/>
    </source>
</evidence>
<dbReference type="PRINTS" id="PR00254">
    <property type="entry name" value="NICOTINICR"/>
</dbReference>
<keyword evidence="14" id="KW-1185">Reference proteome</keyword>
<dbReference type="GO" id="GO:0004888">
    <property type="term" value="F:transmembrane signaling receptor activity"/>
    <property type="evidence" value="ECO:0007669"/>
    <property type="project" value="InterPro"/>
</dbReference>
<reference evidence="12 14" key="2">
    <citation type="journal article" date="2013" name="Nature">
        <title>Insights into bilaterian evolution from three spiralian genomes.</title>
        <authorList>
            <person name="Simakov O."/>
            <person name="Marletaz F."/>
            <person name="Cho S.J."/>
            <person name="Edsinger-Gonzales E."/>
            <person name="Havlak P."/>
            <person name="Hellsten U."/>
            <person name="Kuo D.H."/>
            <person name="Larsson T."/>
            <person name="Lv J."/>
            <person name="Arendt D."/>
            <person name="Savage R."/>
            <person name="Osoegawa K."/>
            <person name="de Jong P."/>
            <person name="Grimwood J."/>
            <person name="Chapman J.A."/>
            <person name="Shapiro H."/>
            <person name="Aerts A."/>
            <person name="Otillar R.P."/>
            <person name="Terry A.Y."/>
            <person name="Boore J.L."/>
            <person name="Grigoriev I.V."/>
            <person name="Lindberg D.R."/>
            <person name="Seaver E.C."/>
            <person name="Weisblat D.A."/>
            <person name="Putnam N.H."/>
            <person name="Rokhsar D.S."/>
        </authorList>
    </citation>
    <scope>NUCLEOTIDE SEQUENCE</scope>
</reference>
<dbReference type="InParanoid" id="T1FA24"/>
<dbReference type="GO" id="GO:0022848">
    <property type="term" value="F:acetylcholine-gated monoatomic cation-selective channel activity"/>
    <property type="evidence" value="ECO:0007669"/>
    <property type="project" value="InterPro"/>
</dbReference>
<dbReference type="GeneID" id="20205673"/>
<comment type="subcellular location">
    <subcellularLocation>
        <location evidence="10">Synaptic cell membrane</location>
        <topology evidence="10">Multi-pass membrane protein</topology>
    </subcellularLocation>
</comment>
<dbReference type="InterPro" id="IPR002394">
    <property type="entry name" value="Nicotinic_acetylcholine_rcpt"/>
</dbReference>
<evidence type="ECO:0000256" key="3">
    <source>
        <dbReference type="ARBA" id="ARBA00022692"/>
    </source>
</evidence>
<dbReference type="InterPro" id="IPR018000">
    <property type="entry name" value="Neurotransmitter_ion_chnl_CS"/>
</dbReference>
<keyword evidence="6" id="KW-0472">Membrane</keyword>
<feature type="domain" description="Neurotransmitter-gated ion-channel ligand-binding" evidence="11">
    <location>
        <begin position="13"/>
        <end position="75"/>
    </location>
</feature>
<evidence type="ECO:0000256" key="7">
    <source>
        <dbReference type="ARBA" id="ARBA00023170"/>
    </source>
</evidence>
<dbReference type="Pfam" id="PF02931">
    <property type="entry name" value="Neur_chan_LBD"/>
    <property type="match status" value="1"/>
</dbReference>
<dbReference type="AlphaFoldDB" id="T1FA24"/>
<proteinExistence type="predicted"/>
<dbReference type="CTD" id="20205673"/>
<dbReference type="OrthoDB" id="5975154at2759"/>
<dbReference type="FunFam" id="2.70.170.10:FF:000157">
    <property type="entry name" value="CHRNA7-FAM7A fusion protein"/>
    <property type="match status" value="1"/>
</dbReference>
<reference evidence="14" key="1">
    <citation type="submission" date="2012-12" db="EMBL/GenBank/DDBJ databases">
        <authorList>
            <person name="Hellsten U."/>
            <person name="Grimwood J."/>
            <person name="Chapman J.A."/>
            <person name="Shapiro H."/>
            <person name="Aerts A."/>
            <person name="Otillar R.P."/>
            <person name="Terry A.Y."/>
            <person name="Boore J.L."/>
            <person name="Simakov O."/>
            <person name="Marletaz F."/>
            <person name="Cho S.-J."/>
            <person name="Edsinger-Gonzales E."/>
            <person name="Havlak P."/>
            <person name="Kuo D.-H."/>
            <person name="Larsson T."/>
            <person name="Lv J."/>
            <person name="Arendt D."/>
            <person name="Savage R."/>
            <person name="Osoegawa K."/>
            <person name="de Jong P."/>
            <person name="Lindberg D.R."/>
            <person name="Seaver E.C."/>
            <person name="Weisblat D.A."/>
            <person name="Putnam N.H."/>
            <person name="Grigoriev I.V."/>
            <person name="Rokhsar D.S."/>
        </authorList>
    </citation>
    <scope>NUCLEOTIDE SEQUENCE</scope>
</reference>
<evidence type="ECO:0000256" key="2">
    <source>
        <dbReference type="ARBA" id="ARBA00022475"/>
    </source>
</evidence>
<evidence type="ECO:0000256" key="1">
    <source>
        <dbReference type="ARBA" id="ARBA00022448"/>
    </source>
</evidence>
<evidence type="ECO:0000256" key="4">
    <source>
        <dbReference type="ARBA" id="ARBA00023018"/>
    </source>
</evidence>
<evidence type="ECO:0000313" key="12">
    <source>
        <dbReference type="EMBL" id="ESO00201.1"/>
    </source>
</evidence>
<reference evidence="13" key="3">
    <citation type="submission" date="2015-06" db="UniProtKB">
        <authorList>
            <consortium name="EnsemblMetazoa"/>
        </authorList>
    </citation>
    <scope>IDENTIFICATION</scope>
</reference>
<dbReference type="InterPro" id="IPR006201">
    <property type="entry name" value="Neur_channel"/>
</dbReference>